<dbReference type="Pfam" id="PF05594">
    <property type="entry name" value="Fil_haemagg"/>
    <property type="match status" value="2"/>
</dbReference>
<reference evidence="1 2" key="1">
    <citation type="journal article" date="2013" name="PLoS Pathog.">
        <title>Genomic analysis of the Kiwifruit pathogen Pseudomonas syringae pv. actinidiae provides insight into the origins of an emergent plant disease.</title>
        <authorList>
            <person name="McCann H.C."/>
            <person name="Rikkerink E.H."/>
            <person name="Bertels F."/>
            <person name="Fiers M."/>
            <person name="Lu A."/>
            <person name="Rees-George J."/>
            <person name="Andersen M.T."/>
            <person name="Gleave A.P."/>
            <person name="Haubold B."/>
            <person name="Wohlers M.W."/>
            <person name="Guttman D.S."/>
            <person name="Wang P.W."/>
            <person name="Straub C."/>
            <person name="Vanneste J.L."/>
            <person name="Rainey P.B."/>
            <person name="Templeton M.D."/>
        </authorList>
    </citation>
    <scope>NUCLEOTIDE SEQUENCE [LARGE SCALE GENOMIC DNA]</scope>
    <source>
        <strain evidence="1 2">ICMP 19096</strain>
    </source>
</reference>
<accession>A0A656JVK8</accession>
<sequence length="157" mass="15794">NGFTLAATTLDNTAGSVISDKALIVRIDQLLTNLRGLISATGVELSAATLDNRNAELSSLGKLTATVGQFDNSGKGRLLANGALLLTADTLNNQGAGAVSGQQEVQLTLGQLTNIGSGSVYAKNTLGLTVSGALNNHQGVVRSDGTLDVSGASLANT</sequence>
<protein>
    <submittedName>
        <fullName evidence="1">Filamentous hemagglutinin, intein-containing</fullName>
    </submittedName>
</protein>
<dbReference type="InterPro" id="IPR010069">
    <property type="entry name" value="CdiA_FHA1_rpt"/>
</dbReference>
<name>A0A656JVK8_PSESF</name>
<comment type="caution">
    <text evidence="1">The sequence shown here is derived from an EMBL/GenBank/DDBJ whole genome shotgun (WGS) entry which is preliminary data.</text>
</comment>
<feature type="non-terminal residue" evidence="1">
    <location>
        <position position="157"/>
    </location>
</feature>
<dbReference type="InterPro" id="IPR008619">
    <property type="entry name" value="Filamentous_hemagglutn_rpt"/>
</dbReference>
<evidence type="ECO:0000313" key="2">
    <source>
        <dbReference type="Proteomes" id="UP000018849"/>
    </source>
</evidence>
<evidence type="ECO:0000313" key="1">
    <source>
        <dbReference type="EMBL" id="EPN56304.1"/>
    </source>
</evidence>
<dbReference type="EMBL" id="AOKF01001931">
    <property type="protein sequence ID" value="EPN56304.1"/>
    <property type="molecule type" value="Genomic_DNA"/>
</dbReference>
<organism evidence="1 2">
    <name type="scientific">Pseudomonas syringae pv. actinidiae ICMP 19096</name>
    <dbReference type="NCBI Taxonomy" id="1194405"/>
    <lineage>
        <taxon>Bacteria</taxon>
        <taxon>Pseudomonadati</taxon>
        <taxon>Pseudomonadota</taxon>
        <taxon>Gammaproteobacteria</taxon>
        <taxon>Pseudomonadales</taxon>
        <taxon>Pseudomonadaceae</taxon>
        <taxon>Pseudomonas</taxon>
        <taxon>Pseudomonas syringae</taxon>
    </lineage>
</organism>
<dbReference type="NCBIfam" id="TIGR01731">
    <property type="entry name" value="fil_hemag_20aa"/>
    <property type="match status" value="5"/>
</dbReference>
<feature type="non-terminal residue" evidence="1">
    <location>
        <position position="1"/>
    </location>
</feature>
<gene>
    <name evidence="1" type="ORF">A245_22519</name>
</gene>
<dbReference type="AlphaFoldDB" id="A0A656JVK8"/>
<proteinExistence type="predicted"/>
<dbReference type="Proteomes" id="UP000018849">
    <property type="component" value="Unassembled WGS sequence"/>
</dbReference>